<keyword evidence="1" id="KW-0812">Transmembrane</keyword>
<sequence>KRFYLLQLLLSSYFKLKSTKVTYKIIIFIFYSFFVRYLNILK</sequence>
<gene>
    <name evidence="2" type="ORF">HMPREF0548_0106</name>
</gene>
<protein>
    <submittedName>
        <fullName evidence="2">Uncharacterized protein</fullName>
    </submittedName>
</protein>
<comment type="caution">
    <text evidence="2">The sequence shown here is derived from an EMBL/GenBank/DDBJ whole genome shotgun (WGS) entry which is preliminary data.</text>
</comment>
<keyword evidence="3" id="KW-1185">Reference proteome</keyword>
<keyword evidence="1" id="KW-1133">Transmembrane helix</keyword>
<organism evidence="2 3">
    <name type="scientific">Lactobacillus ultunensis DSM 16047</name>
    <dbReference type="NCBI Taxonomy" id="525365"/>
    <lineage>
        <taxon>Bacteria</taxon>
        <taxon>Bacillati</taxon>
        <taxon>Bacillota</taxon>
        <taxon>Bacilli</taxon>
        <taxon>Lactobacillales</taxon>
        <taxon>Lactobacillaceae</taxon>
        <taxon>Lactobacillus</taxon>
    </lineage>
</organism>
<dbReference type="EMBL" id="ACGU01000010">
    <property type="protein sequence ID" value="EEJ72989.1"/>
    <property type="molecule type" value="Genomic_DNA"/>
</dbReference>
<dbReference type="Proteomes" id="UP000005583">
    <property type="component" value="Unassembled WGS sequence"/>
</dbReference>
<dbReference type="HOGENOM" id="CLU_3243926_0_0_9"/>
<reference evidence="2 3" key="1">
    <citation type="submission" date="2009-01" db="EMBL/GenBank/DDBJ databases">
        <authorList>
            <person name="Qin X."/>
            <person name="Bachman B."/>
            <person name="Battles P."/>
            <person name="Bell A."/>
            <person name="Bess C."/>
            <person name="Bickham C."/>
            <person name="Chaboub L."/>
            <person name="Chen D."/>
            <person name="Coyle M."/>
            <person name="Deiros D.R."/>
            <person name="Dinh H."/>
            <person name="Forbes L."/>
            <person name="Fowler G."/>
            <person name="Francisco L."/>
            <person name="Fu Q."/>
            <person name="Gubbala S."/>
            <person name="Hale W."/>
            <person name="Han Y."/>
            <person name="Hemphill L."/>
            <person name="Highlander S.K."/>
            <person name="Hirani K."/>
            <person name="Hogues M."/>
            <person name="Jackson L."/>
            <person name="Jakkamsetti A."/>
            <person name="Javaid M."/>
            <person name="Jiang H."/>
            <person name="Korchina V."/>
            <person name="Kovar C."/>
            <person name="Lara F."/>
            <person name="Lee S."/>
            <person name="Mata R."/>
            <person name="Mathew T."/>
            <person name="Moen C."/>
            <person name="Morales K."/>
            <person name="Munidasa M."/>
            <person name="Nazareth L."/>
            <person name="Ngo R."/>
            <person name="Nguyen L."/>
            <person name="Okwuonu G."/>
            <person name="Ongeri F."/>
            <person name="Patil S."/>
            <person name="Petrosino J."/>
            <person name="Pham C."/>
            <person name="Pham P."/>
            <person name="Pu L.-L."/>
            <person name="Puazo M."/>
            <person name="Raj R."/>
            <person name="Reid J."/>
            <person name="Rouhana J."/>
            <person name="Saada N."/>
            <person name="Shang Y."/>
            <person name="Simmons D."/>
            <person name="Thornton R."/>
            <person name="Warren J."/>
            <person name="Weissenberger G."/>
            <person name="Zhang J."/>
            <person name="Zhang L."/>
            <person name="Zhou C."/>
            <person name="Zhu D."/>
            <person name="Muzny D."/>
            <person name="Worley K."/>
            <person name="Gibbs R."/>
        </authorList>
    </citation>
    <scope>NUCLEOTIDE SEQUENCE [LARGE SCALE GENOMIC DNA]</scope>
    <source>
        <strain evidence="2 3">DSM 16047</strain>
    </source>
</reference>
<dbReference type="AlphaFoldDB" id="C2EKB0"/>
<proteinExistence type="predicted"/>
<feature type="non-terminal residue" evidence="2">
    <location>
        <position position="1"/>
    </location>
</feature>
<keyword evidence="1" id="KW-0472">Membrane</keyword>
<evidence type="ECO:0000256" key="1">
    <source>
        <dbReference type="SAM" id="Phobius"/>
    </source>
</evidence>
<feature type="transmembrane region" description="Helical" evidence="1">
    <location>
        <begin position="21"/>
        <end position="40"/>
    </location>
</feature>
<accession>C2EKB0</accession>
<evidence type="ECO:0000313" key="3">
    <source>
        <dbReference type="Proteomes" id="UP000005583"/>
    </source>
</evidence>
<name>C2EKB0_9LACO</name>
<evidence type="ECO:0000313" key="2">
    <source>
        <dbReference type="EMBL" id="EEJ72989.1"/>
    </source>
</evidence>